<dbReference type="AlphaFoldDB" id="A0A444IZR4"/>
<proteinExistence type="predicted"/>
<feature type="signal peptide" evidence="2">
    <location>
        <begin position="1"/>
        <end position="19"/>
    </location>
</feature>
<name>A0A444IZR4_9BACT</name>
<accession>A0A444IZR4</accession>
<evidence type="ECO:0000313" key="3">
    <source>
        <dbReference type="EMBL" id="RWX46359.1"/>
    </source>
</evidence>
<evidence type="ECO:0000256" key="2">
    <source>
        <dbReference type="SAM" id="SignalP"/>
    </source>
</evidence>
<dbReference type="EMBL" id="MTKP01000283">
    <property type="protein sequence ID" value="RWX46359.1"/>
    <property type="molecule type" value="Genomic_DNA"/>
</dbReference>
<keyword evidence="2" id="KW-0732">Signal</keyword>
<feature type="non-terminal residue" evidence="3">
    <location>
        <position position="73"/>
    </location>
</feature>
<keyword evidence="4" id="KW-1185">Reference proteome</keyword>
<dbReference type="PROSITE" id="PS51257">
    <property type="entry name" value="PROKAR_LIPOPROTEIN"/>
    <property type="match status" value="1"/>
</dbReference>
<evidence type="ECO:0000256" key="1">
    <source>
        <dbReference type="SAM" id="MobiDB-lite"/>
    </source>
</evidence>
<gene>
    <name evidence="3" type="ORF">VT98_12832</name>
</gene>
<comment type="caution">
    <text evidence="3">The sequence shown here is derived from an EMBL/GenBank/DDBJ whole genome shotgun (WGS) entry which is preliminary data.</text>
</comment>
<protein>
    <submittedName>
        <fullName evidence="3">Uncharacterized protein</fullName>
    </submittedName>
</protein>
<reference evidence="3 4" key="1">
    <citation type="submission" date="2017-01" db="EMBL/GenBank/DDBJ databases">
        <title>The cable genome- insights into the physiology and evolution of filamentous bacteria capable of sulfide oxidation via long distance electron transfer.</title>
        <authorList>
            <person name="Schreiber L."/>
            <person name="Bjerg J.T."/>
            <person name="Boggild A."/>
            <person name="Van De Vossenberg J."/>
            <person name="Meysman F."/>
            <person name="Nielsen L.P."/>
            <person name="Schramm A."/>
            <person name="Kjeldsen K.U."/>
        </authorList>
    </citation>
    <scope>NUCLEOTIDE SEQUENCE [LARGE SCALE GENOMIC DNA]</scope>
    <source>
        <strain evidence="3">A1</strain>
    </source>
</reference>
<feature type="chain" id="PRO_5019226723" evidence="2">
    <location>
        <begin position="20"/>
        <end position="73"/>
    </location>
</feature>
<dbReference type="Proteomes" id="UP000288086">
    <property type="component" value="Unassembled WGS sequence"/>
</dbReference>
<feature type="region of interest" description="Disordered" evidence="1">
    <location>
        <begin position="49"/>
        <end position="73"/>
    </location>
</feature>
<evidence type="ECO:0000313" key="4">
    <source>
        <dbReference type="Proteomes" id="UP000288086"/>
    </source>
</evidence>
<sequence length="73" mass="8113">MNIKKIILFILLIALTACSNTPKENVPKKDVLRQETTVALDTTLDENNIIGASKTEPSANHPLVESKQVREKK</sequence>
<organism evidence="3 4">
    <name type="scientific">Candidatus Electrothrix communis</name>
    <dbReference type="NCBI Taxonomy" id="1859133"/>
    <lineage>
        <taxon>Bacteria</taxon>
        <taxon>Pseudomonadati</taxon>
        <taxon>Thermodesulfobacteriota</taxon>
        <taxon>Desulfobulbia</taxon>
        <taxon>Desulfobulbales</taxon>
        <taxon>Desulfobulbaceae</taxon>
        <taxon>Candidatus Electrothrix</taxon>
    </lineage>
</organism>